<dbReference type="AlphaFoldDB" id="A0A2A6CTU4"/>
<gene>
    <name evidence="2" type="primary">WBGene00095181</name>
</gene>
<dbReference type="Gene3D" id="3.30.160.60">
    <property type="entry name" value="Classic Zinc Finger"/>
    <property type="match status" value="1"/>
</dbReference>
<dbReference type="InterPro" id="IPR013087">
    <property type="entry name" value="Znf_C2H2_type"/>
</dbReference>
<proteinExistence type="predicted"/>
<sequence>MASKKDQSNGKKNVNTKQTAKKRQKGDGEIPSPIKRRTLDKTFPCPTCSKTYTTFENARSHFQKMHAPFIERFLSNPINGEYAALFRRIVSNLDNDFENENCTVCGKTFSMICLVHSHVKEAHSNEANSQTGTTLFSLLDGLLPVDETVINDDQPRSLFEAPSIVSQIGEAIAPQLQDEGAIDAENGGETSDVVQQEGSNDQANLSFLIAQIRATSSGDVMEEQRRRFEIAISRIAHVASKLSLAHEAHRLNVYLITACKFPWLKEHVQAPKPDFSSVISSFAMYENSKPEQSTLIRQRDYRMHITVLTVITAIGSRITRNKVMEKFVEWAEDSINYTDLERYEQEEYVPVFNLVPKTEPMETIEIDE</sequence>
<accession>A0A8R1U5M7</accession>
<organism evidence="2 3">
    <name type="scientific">Pristionchus pacificus</name>
    <name type="common">Parasitic nematode worm</name>
    <dbReference type="NCBI Taxonomy" id="54126"/>
    <lineage>
        <taxon>Eukaryota</taxon>
        <taxon>Metazoa</taxon>
        <taxon>Ecdysozoa</taxon>
        <taxon>Nematoda</taxon>
        <taxon>Chromadorea</taxon>
        <taxon>Rhabditida</taxon>
        <taxon>Rhabditina</taxon>
        <taxon>Diplogasteromorpha</taxon>
        <taxon>Diplogasteroidea</taxon>
        <taxon>Neodiplogasteridae</taxon>
        <taxon>Pristionchus</taxon>
    </lineage>
</organism>
<name>A0A2A6CTU4_PRIPA</name>
<dbReference type="PROSITE" id="PS50157">
    <property type="entry name" value="ZINC_FINGER_C2H2_2"/>
    <property type="match status" value="1"/>
</dbReference>
<reference evidence="2" key="2">
    <citation type="submission" date="2022-06" db="UniProtKB">
        <authorList>
            <consortium name="EnsemblMetazoa"/>
        </authorList>
    </citation>
    <scope>IDENTIFICATION</scope>
    <source>
        <strain evidence="2">PS312</strain>
    </source>
</reference>
<dbReference type="Proteomes" id="UP000005239">
    <property type="component" value="Unassembled WGS sequence"/>
</dbReference>
<evidence type="ECO:0000256" key="1">
    <source>
        <dbReference type="SAM" id="MobiDB-lite"/>
    </source>
</evidence>
<evidence type="ECO:0000313" key="3">
    <source>
        <dbReference type="Proteomes" id="UP000005239"/>
    </source>
</evidence>
<dbReference type="EnsemblMetazoa" id="PPA05627.1">
    <property type="protein sequence ID" value="PPA05627.1"/>
    <property type="gene ID" value="WBGene00095181"/>
</dbReference>
<accession>A0A2A6CTU4</accession>
<dbReference type="SMART" id="SM00355">
    <property type="entry name" value="ZnF_C2H2"/>
    <property type="match status" value="2"/>
</dbReference>
<reference evidence="3" key="1">
    <citation type="journal article" date="2008" name="Nat. Genet.">
        <title>The Pristionchus pacificus genome provides a unique perspective on nematode lifestyle and parasitism.</title>
        <authorList>
            <person name="Dieterich C."/>
            <person name="Clifton S.W."/>
            <person name="Schuster L.N."/>
            <person name="Chinwalla A."/>
            <person name="Delehaunty K."/>
            <person name="Dinkelacker I."/>
            <person name="Fulton L."/>
            <person name="Fulton R."/>
            <person name="Godfrey J."/>
            <person name="Minx P."/>
            <person name="Mitreva M."/>
            <person name="Roeseler W."/>
            <person name="Tian H."/>
            <person name="Witte H."/>
            <person name="Yang S.P."/>
            <person name="Wilson R.K."/>
            <person name="Sommer R.J."/>
        </authorList>
    </citation>
    <scope>NUCLEOTIDE SEQUENCE [LARGE SCALE GENOMIC DNA]</scope>
    <source>
        <strain evidence="3">PS312</strain>
    </source>
</reference>
<dbReference type="PROSITE" id="PS00028">
    <property type="entry name" value="ZINC_FINGER_C2H2_1"/>
    <property type="match status" value="2"/>
</dbReference>
<keyword evidence="3" id="KW-1185">Reference proteome</keyword>
<feature type="region of interest" description="Disordered" evidence="1">
    <location>
        <begin position="1"/>
        <end position="38"/>
    </location>
</feature>
<protein>
    <submittedName>
        <fullName evidence="2">C2H2-type domain-containing protein</fullName>
    </submittedName>
</protein>
<evidence type="ECO:0000313" key="2">
    <source>
        <dbReference type="EnsemblMetazoa" id="PPA05627.1"/>
    </source>
</evidence>